<dbReference type="RefSeq" id="WP_269975714.1">
    <property type="nucleotide sequence ID" value="NZ_CP114280.1"/>
</dbReference>
<feature type="region of interest" description="Disordered" evidence="1">
    <location>
        <begin position="1"/>
        <end position="32"/>
    </location>
</feature>
<evidence type="ECO:0000313" key="3">
    <source>
        <dbReference type="Proteomes" id="UP001219630"/>
    </source>
</evidence>
<protein>
    <submittedName>
        <fullName evidence="2">Uncharacterized protein</fullName>
    </submittedName>
</protein>
<sequence>MTQKHHYLTARDIAPGHGRPFDRSAQKSPGWGQVSATALAHYRQQAGFPAHPAG</sequence>
<proteinExistence type="predicted"/>
<gene>
    <name evidence="2" type="ORF">O1Q98_13515</name>
</gene>
<evidence type="ECO:0000313" key="2">
    <source>
        <dbReference type="EMBL" id="WFN54678.1"/>
    </source>
</evidence>
<name>A0ABY8G417_9GAMM</name>
<keyword evidence="3" id="KW-1185">Reference proteome</keyword>
<reference evidence="2 3" key="1">
    <citation type="submission" date="2022-12" db="EMBL/GenBank/DDBJ databases">
        <title>Complete genome sequencing of Dickeya lacustris type strain LMG30899.</title>
        <authorList>
            <person name="Dobhal S."/>
            <person name="Arizala D."/>
            <person name="Arif M."/>
        </authorList>
    </citation>
    <scope>NUCLEOTIDE SEQUENCE [LARGE SCALE GENOMIC DNA]</scope>
    <source>
        <strain evidence="2 3">LMG30899</strain>
    </source>
</reference>
<dbReference type="EMBL" id="CP114280">
    <property type="protein sequence ID" value="WFN54678.1"/>
    <property type="molecule type" value="Genomic_DNA"/>
</dbReference>
<dbReference type="Proteomes" id="UP001219630">
    <property type="component" value="Chromosome"/>
</dbReference>
<organism evidence="2 3">
    <name type="scientific">Dickeya lacustris</name>
    <dbReference type="NCBI Taxonomy" id="2259638"/>
    <lineage>
        <taxon>Bacteria</taxon>
        <taxon>Pseudomonadati</taxon>
        <taxon>Pseudomonadota</taxon>
        <taxon>Gammaproteobacteria</taxon>
        <taxon>Enterobacterales</taxon>
        <taxon>Pectobacteriaceae</taxon>
        <taxon>Dickeya</taxon>
    </lineage>
</organism>
<accession>A0ABY8G417</accession>
<evidence type="ECO:0000256" key="1">
    <source>
        <dbReference type="SAM" id="MobiDB-lite"/>
    </source>
</evidence>